<dbReference type="PANTHER" id="PTHR48042">
    <property type="entry name" value="ABC TRANSPORTER G FAMILY MEMBER 11"/>
    <property type="match status" value="1"/>
</dbReference>
<keyword evidence="3" id="KW-0812">Transmembrane</keyword>
<dbReference type="Gramene" id="OIT18818">
    <property type="protein sequence ID" value="OIT18818"/>
    <property type="gene ID" value="A4A49_60313"/>
</dbReference>
<dbReference type="OMA" id="ITCAGVQ"/>
<keyword evidence="3" id="KW-1133">Transmembrane helix</keyword>
<dbReference type="InterPro" id="IPR052215">
    <property type="entry name" value="Plant_ABCG"/>
</dbReference>
<reference evidence="4" key="1">
    <citation type="submission" date="2016-11" db="EMBL/GenBank/DDBJ databases">
        <title>The genome of Nicotiana attenuata.</title>
        <authorList>
            <person name="Xu S."/>
            <person name="Brockmoeller T."/>
            <person name="Gaquerel E."/>
            <person name="Navarro A."/>
            <person name="Kuhl H."/>
            <person name="Gase K."/>
            <person name="Ling Z."/>
            <person name="Zhou W."/>
            <person name="Kreitzer C."/>
            <person name="Stanke M."/>
            <person name="Tang H."/>
            <person name="Lyons E."/>
            <person name="Pandey P."/>
            <person name="Pandey S.P."/>
            <person name="Timmermann B."/>
            <person name="Baldwin I.T."/>
        </authorList>
    </citation>
    <scope>NUCLEOTIDE SEQUENCE [LARGE SCALE GENOMIC DNA]</scope>
    <source>
        <strain evidence="4">UT</strain>
    </source>
</reference>
<evidence type="ECO:0000256" key="2">
    <source>
        <dbReference type="ARBA" id="ARBA00022448"/>
    </source>
</evidence>
<dbReference type="EMBL" id="MJEQ01016696">
    <property type="protein sequence ID" value="OIT18818.1"/>
    <property type="molecule type" value="Genomic_DNA"/>
</dbReference>
<evidence type="ECO:0000256" key="3">
    <source>
        <dbReference type="SAM" id="Phobius"/>
    </source>
</evidence>
<dbReference type="Proteomes" id="UP000187609">
    <property type="component" value="Unassembled WGS sequence"/>
</dbReference>
<name>A0A1J6JM19_NICAT</name>
<evidence type="ECO:0000256" key="1">
    <source>
        <dbReference type="ARBA" id="ARBA00005814"/>
    </source>
</evidence>
<dbReference type="PANTHER" id="PTHR48042:SF24">
    <property type="entry name" value="ABC TRANSPORTER G FAMILY MEMBER 3-LIKE"/>
    <property type="match status" value="1"/>
</dbReference>
<protein>
    <submittedName>
        <fullName evidence="4">Abc transporter g family member 3</fullName>
    </submittedName>
</protein>
<proteinExistence type="inferred from homology"/>
<comment type="similarity">
    <text evidence="1">Belongs to the ABC transporter superfamily. ABCG family. Eye pigment precursor importer (TC 3.A.1.204) subfamily.</text>
</comment>
<accession>A0A1J6JM19</accession>
<keyword evidence="3" id="KW-0472">Membrane</keyword>
<keyword evidence="2" id="KW-0813">Transport</keyword>
<keyword evidence="5" id="KW-1185">Reference proteome</keyword>
<dbReference type="AlphaFoldDB" id="A0A1J6JM19"/>
<organism evidence="4 5">
    <name type="scientific">Nicotiana attenuata</name>
    <name type="common">Coyote tobacco</name>
    <dbReference type="NCBI Taxonomy" id="49451"/>
    <lineage>
        <taxon>Eukaryota</taxon>
        <taxon>Viridiplantae</taxon>
        <taxon>Streptophyta</taxon>
        <taxon>Embryophyta</taxon>
        <taxon>Tracheophyta</taxon>
        <taxon>Spermatophyta</taxon>
        <taxon>Magnoliopsida</taxon>
        <taxon>eudicotyledons</taxon>
        <taxon>Gunneridae</taxon>
        <taxon>Pentapetalae</taxon>
        <taxon>asterids</taxon>
        <taxon>lamiids</taxon>
        <taxon>Solanales</taxon>
        <taxon>Solanaceae</taxon>
        <taxon>Nicotianoideae</taxon>
        <taxon>Nicotianeae</taxon>
        <taxon>Nicotiana</taxon>
    </lineage>
</organism>
<gene>
    <name evidence="4" type="primary">ABCG3_0</name>
    <name evidence="4" type="ORF">A4A49_60313</name>
</gene>
<feature type="transmembrane region" description="Helical" evidence="3">
    <location>
        <begin position="88"/>
        <end position="110"/>
    </location>
</feature>
<evidence type="ECO:0000313" key="4">
    <source>
        <dbReference type="EMBL" id="OIT18818.1"/>
    </source>
</evidence>
<sequence length="129" mass="14828">MMLSAGFFRIRSALPGPVWMYPMSYIAFYTYSIQASLRICLNSLSGLLENEYVGTSFAVGQVRNISGYEALENIYEISDDKNAKWKNLLVLFLMAVAYKVVVFILLKFCIWKNLSVRKLFLCNQNSLNR</sequence>
<comment type="caution">
    <text evidence="4">The sequence shown here is derived from an EMBL/GenBank/DDBJ whole genome shotgun (WGS) entry which is preliminary data.</text>
</comment>
<evidence type="ECO:0000313" key="5">
    <source>
        <dbReference type="Proteomes" id="UP000187609"/>
    </source>
</evidence>